<evidence type="ECO:0000259" key="13">
    <source>
        <dbReference type="Pfam" id="PF07715"/>
    </source>
</evidence>
<comment type="similarity">
    <text evidence="10 11">Belongs to the TonB-dependent receptor family.</text>
</comment>
<feature type="domain" description="TonB-dependent receptor plug" evidence="13">
    <location>
        <begin position="56"/>
        <end position="140"/>
    </location>
</feature>
<keyword evidence="15" id="KW-1185">Reference proteome</keyword>
<evidence type="ECO:0000313" key="14">
    <source>
        <dbReference type="EMBL" id="AWB10725.1"/>
    </source>
</evidence>
<dbReference type="InterPro" id="IPR012910">
    <property type="entry name" value="Plug_dom"/>
</dbReference>
<reference evidence="14 15" key="1">
    <citation type="submission" date="2017-04" db="EMBL/GenBank/DDBJ databases">
        <title>Genomic insights into metabolism of Thermodesulfobium acidiphilum.</title>
        <authorList>
            <person name="Toshchakov S.V."/>
            <person name="Frolov E.N."/>
            <person name="Kublanov I.V."/>
            <person name="Samarov N.I."/>
            <person name="Novikov A."/>
            <person name="Lebedinsky A.V."/>
            <person name="Bonch-Osmolovskaya E.A."/>
            <person name="Chernyh N.A."/>
        </authorList>
    </citation>
    <scope>NUCLEOTIDE SEQUENCE [LARGE SCALE GENOMIC DNA]</scope>
    <source>
        <strain evidence="14 15">3127-1</strain>
    </source>
</reference>
<dbReference type="SUPFAM" id="SSF56935">
    <property type="entry name" value="Porins"/>
    <property type="match status" value="1"/>
</dbReference>
<keyword evidence="4 10" id="KW-0812">Transmembrane</keyword>
<dbReference type="GO" id="GO:0009279">
    <property type="term" value="C:cell outer membrane"/>
    <property type="evidence" value="ECO:0007669"/>
    <property type="project" value="UniProtKB-SubCell"/>
</dbReference>
<evidence type="ECO:0000256" key="7">
    <source>
        <dbReference type="ARBA" id="ARBA00023136"/>
    </source>
</evidence>
<dbReference type="EMBL" id="CP020921">
    <property type="protein sequence ID" value="AWB10725.1"/>
    <property type="molecule type" value="Genomic_DNA"/>
</dbReference>
<dbReference type="GO" id="GO:0044718">
    <property type="term" value="P:siderophore transmembrane transport"/>
    <property type="evidence" value="ECO:0007669"/>
    <property type="project" value="TreeGrafter"/>
</dbReference>
<evidence type="ECO:0000256" key="5">
    <source>
        <dbReference type="ARBA" id="ARBA00022729"/>
    </source>
</evidence>
<organism evidence="14 15">
    <name type="scientific">Thermodesulfobium acidiphilum</name>
    <dbReference type="NCBI Taxonomy" id="1794699"/>
    <lineage>
        <taxon>Bacteria</taxon>
        <taxon>Pseudomonadati</taxon>
        <taxon>Thermodesulfobiota</taxon>
        <taxon>Thermodesulfobiia</taxon>
        <taxon>Thermodesulfobiales</taxon>
        <taxon>Thermodesulfobiaceae</taxon>
        <taxon>Thermodesulfobium</taxon>
    </lineage>
</organism>
<keyword evidence="6 11" id="KW-0798">TonB box</keyword>
<comment type="subcellular location">
    <subcellularLocation>
        <location evidence="1 10">Cell outer membrane</location>
        <topology evidence="1 10">Multi-pass membrane protein</topology>
    </subcellularLocation>
</comment>
<evidence type="ECO:0000256" key="2">
    <source>
        <dbReference type="ARBA" id="ARBA00022448"/>
    </source>
</evidence>
<proteinExistence type="inferred from homology"/>
<dbReference type="InterPro" id="IPR037066">
    <property type="entry name" value="Plug_dom_sf"/>
</dbReference>
<keyword evidence="2 10" id="KW-0813">Transport</keyword>
<evidence type="ECO:0000256" key="8">
    <source>
        <dbReference type="ARBA" id="ARBA00023170"/>
    </source>
</evidence>
<dbReference type="Gene3D" id="2.40.170.20">
    <property type="entry name" value="TonB-dependent receptor, beta-barrel domain"/>
    <property type="match status" value="1"/>
</dbReference>
<keyword evidence="5" id="KW-0732">Signal</keyword>
<dbReference type="GO" id="GO:0015344">
    <property type="term" value="F:siderophore uptake transmembrane transporter activity"/>
    <property type="evidence" value="ECO:0007669"/>
    <property type="project" value="TreeGrafter"/>
</dbReference>
<dbReference type="InterPro" id="IPR039426">
    <property type="entry name" value="TonB-dep_rcpt-like"/>
</dbReference>
<evidence type="ECO:0000256" key="1">
    <source>
        <dbReference type="ARBA" id="ARBA00004571"/>
    </source>
</evidence>
<dbReference type="AlphaFoldDB" id="A0A2R4W1R0"/>
<protein>
    <submittedName>
        <fullName evidence="14">Iron complex outermembrane recepter protein</fullName>
    </submittedName>
</protein>
<dbReference type="Proteomes" id="UP000244792">
    <property type="component" value="Chromosome"/>
</dbReference>
<keyword evidence="9 10" id="KW-0998">Cell outer membrane</keyword>
<evidence type="ECO:0000256" key="6">
    <source>
        <dbReference type="ARBA" id="ARBA00023077"/>
    </source>
</evidence>
<evidence type="ECO:0000256" key="3">
    <source>
        <dbReference type="ARBA" id="ARBA00022452"/>
    </source>
</evidence>
<evidence type="ECO:0000256" key="4">
    <source>
        <dbReference type="ARBA" id="ARBA00022692"/>
    </source>
</evidence>
<evidence type="ECO:0000256" key="11">
    <source>
        <dbReference type="RuleBase" id="RU003357"/>
    </source>
</evidence>
<dbReference type="KEGG" id="taci:TDSAC_1385"/>
<dbReference type="Pfam" id="PF00593">
    <property type="entry name" value="TonB_dep_Rec_b-barrel"/>
    <property type="match status" value="1"/>
</dbReference>
<feature type="domain" description="TonB-dependent receptor-like beta-barrel" evidence="12">
    <location>
        <begin position="244"/>
        <end position="657"/>
    </location>
</feature>
<dbReference type="InterPro" id="IPR036942">
    <property type="entry name" value="Beta-barrel_TonB_sf"/>
</dbReference>
<keyword evidence="7 10" id="KW-0472">Membrane</keyword>
<accession>A0A2R4W1R0</accession>
<keyword evidence="8" id="KW-0675">Receptor</keyword>
<evidence type="ECO:0000256" key="9">
    <source>
        <dbReference type="ARBA" id="ARBA00023237"/>
    </source>
</evidence>
<dbReference type="Gene3D" id="2.170.130.10">
    <property type="entry name" value="TonB-dependent receptor, plug domain"/>
    <property type="match status" value="1"/>
</dbReference>
<dbReference type="InterPro" id="IPR000531">
    <property type="entry name" value="Beta-barrel_TonB"/>
</dbReference>
<evidence type="ECO:0000313" key="15">
    <source>
        <dbReference type="Proteomes" id="UP000244792"/>
    </source>
</evidence>
<name>A0A2R4W1R0_THEAF</name>
<sequence length="695" mass="78918">MIIVLVFLFFAFFYSDLAEIGFCDDSSQFQEIVVYGNKEKEKNADVVNVFKVNPAMSFSITDYLKDMAGVEISEKSLVGDTGDVVKIRGFGNSRLKVFENGRDINATGVYGGFYVDWSTIPPINVDSIKVIKSGVDAKLGVLGGAIEIKNRVPTGTPITEFFGSYGTRDTQNYRFYFENKIKDIPFNISIDHLSSDPFLRNNDFLSNSFNFSTVIPNVFDGKINVSAYYTKVKRGLIVNNRKSNDPQSPLWNVPIDPSYPTSLGEFMPPGGGPTRTPVMGAYWQKEKTLLDLSYERKIFGWNAKIAGFTNREERYEVNPGLLIRDLKPDKTDGFYMDFSKDFSKHHVRFGYYFKNQGSGDTFIIYEKTNPPTYNQNSPSSQKIIYNSAYLDDRFKISKRSSLYMGVRYDSFHAEGAPILQDGRGTYVQGISLTGDAITPRISLDYELTKNDTATLSVFKSARMPTNPEYYWWITGYSGAKLANGAPAPGYRPVNYLLKPEKEDAVELSIKGKRLGVDYSINGYYYSIHDYIMFRIDPNPTNRVAYNVDEVNIYGAETTLKKRIKGIDTVLTYTYQKSTKVNDALDTQHLLNGLDYFPRSMANLTFQKKFDNGLILDFDNHYVSKQNLLYAPNSSKLELVSIKPYYTADLGISYLVPKHDLRMDLMIYDIFNKKYQEVFGYPMPGRSVFGSLTLTF</sequence>
<dbReference type="PANTHER" id="PTHR30069">
    <property type="entry name" value="TONB-DEPENDENT OUTER MEMBRANE RECEPTOR"/>
    <property type="match status" value="1"/>
</dbReference>
<dbReference type="Pfam" id="PF07715">
    <property type="entry name" value="Plug"/>
    <property type="match status" value="1"/>
</dbReference>
<gene>
    <name evidence="14" type="ORF">TDSAC_1385</name>
</gene>
<dbReference type="PROSITE" id="PS52016">
    <property type="entry name" value="TONB_DEPENDENT_REC_3"/>
    <property type="match status" value="1"/>
</dbReference>
<evidence type="ECO:0000259" key="12">
    <source>
        <dbReference type="Pfam" id="PF00593"/>
    </source>
</evidence>
<dbReference type="PANTHER" id="PTHR30069:SF29">
    <property type="entry name" value="HEMOGLOBIN AND HEMOGLOBIN-HAPTOGLOBIN-BINDING PROTEIN 1-RELATED"/>
    <property type="match status" value="1"/>
</dbReference>
<keyword evidence="3 10" id="KW-1134">Transmembrane beta strand</keyword>
<evidence type="ECO:0000256" key="10">
    <source>
        <dbReference type="PROSITE-ProRule" id="PRU01360"/>
    </source>
</evidence>